<comment type="caution">
    <text evidence="2">The sequence shown here is derived from an EMBL/GenBank/DDBJ whole genome shotgun (WGS) entry which is preliminary data.</text>
</comment>
<protein>
    <submittedName>
        <fullName evidence="2">Uncharacterized protein</fullName>
    </submittedName>
</protein>
<feature type="compositionally biased region" description="Basic and acidic residues" evidence="1">
    <location>
        <begin position="107"/>
        <end position="116"/>
    </location>
</feature>
<feature type="region of interest" description="Disordered" evidence="1">
    <location>
        <begin position="91"/>
        <end position="116"/>
    </location>
</feature>
<name>A0A3S5FFT9_9PLAT</name>
<dbReference type="Proteomes" id="UP000784294">
    <property type="component" value="Unassembled WGS sequence"/>
</dbReference>
<evidence type="ECO:0000313" key="2">
    <source>
        <dbReference type="EMBL" id="VEL33890.1"/>
    </source>
</evidence>
<sequence>MYQQGSASRMDSLKIEVKLTRHEGDICPATNWQQWFRVGILEEPDTFLCFMLRFEGLFRRLLSEELAHHLPAPLVVPQLLPFGRPTGLETKSPATTIGASSDDDCGPDGHECRGRDSTPVDELYSRLARSRGWDEAGESDEGEEAASLFDCIVDADRARLVPFWLRPTGPLGNLDWPEEQASLLPRLHRLMGAWKGHFLPTPYHVGTRISLSSYSFSSPFSYFSSSSSSSSSLSST</sequence>
<gene>
    <name evidence="2" type="ORF">PXEA_LOCUS27330</name>
</gene>
<accession>A0A3S5FFT9</accession>
<dbReference type="EMBL" id="CAAALY010246614">
    <property type="protein sequence ID" value="VEL33890.1"/>
    <property type="molecule type" value="Genomic_DNA"/>
</dbReference>
<evidence type="ECO:0000256" key="1">
    <source>
        <dbReference type="SAM" id="MobiDB-lite"/>
    </source>
</evidence>
<dbReference type="AlphaFoldDB" id="A0A3S5FFT9"/>
<reference evidence="2" key="1">
    <citation type="submission" date="2018-11" db="EMBL/GenBank/DDBJ databases">
        <authorList>
            <consortium name="Pathogen Informatics"/>
        </authorList>
    </citation>
    <scope>NUCLEOTIDE SEQUENCE</scope>
</reference>
<keyword evidence="3" id="KW-1185">Reference proteome</keyword>
<evidence type="ECO:0000313" key="3">
    <source>
        <dbReference type="Proteomes" id="UP000784294"/>
    </source>
</evidence>
<organism evidence="2 3">
    <name type="scientific">Protopolystoma xenopodis</name>
    <dbReference type="NCBI Taxonomy" id="117903"/>
    <lineage>
        <taxon>Eukaryota</taxon>
        <taxon>Metazoa</taxon>
        <taxon>Spiralia</taxon>
        <taxon>Lophotrochozoa</taxon>
        <taxon>Platyhelminthes</taxon>
        <taxon>Monogenea</taxon>
        <taxon>Polyopisthocotylea</taxon>
        <taxon>Polystomatidea</taxon>
        <taxon>Polystomatidae</taxon>
        <taxon>Protopolystoma</taxon>
    </lineage>
</organism>
<proteinExistence type="predicted"/>